<dbReference type="InterPro" id="IPR027408">
    <property type="entry name" value="PNPase/RNase_PH_dom_sf"/>
</dbReference>
<proteinExistence type="inferred from homology"/>
<dbReference type="InterPro" id="IPR020568">
    <property type="entry name" value="Ribosomal_Su5_D2-typ_SF"/>
</dbReference>
<dbReference type="SUPFAM" id="SSF55666">
    <property type="entry name" value="Ribonuclease PH domain 2-like"/>
    <property type="match status" value="1"/>
</dbReference>
<evidence type="ECO:0000256" key="3">
    <source>
        <dbReference type="ARBA" id="ARBA00006678"/>
    </source>
</evidence>
<organism evidence="11 12">
    <name type="scientific">Thraustotheca clavata</name>
    <dbReference type="NCBI Taxonomy" id="74557"/>
    <lineage>
        <taxon>Eukaryota</taxon>
        <taxon>Sar</taxon>
        <taxon>Stramenopiles</taxon>
        <taxon>Oomycota</taxon>
        <taxon>Saprolegniomycetes</taxon>
        <taxon>Saprolegniales</taxon>
        <taxon>Achlyaceae</taxon>
        <taxon>Thraustotheca</taxon>
    </lineage>
</organism>
<evidence type="ECO:0000259" key="10">
    <source>
        <dbReference type="Pfam" id="PF03725"/>
    </source>
</evidence>
<dbReference type="PANTHER" id="PTHR11953">
    <property type="entry name" value="EXOSOME COMPLEX COMPONENT"/>
    <property type="match status" value="1"/>
</dbReference>
<keyword evidence="6" id="KW-0271">Exosome</keyword>
<dbReference type="GO" id="GO:0000177">
    <property type="term" value="C:cytoplasmic exosome (RNase complex)"/>
    <property type="evidence" value="ECO:0007669"/>
    <property type="project" value="TreeGrafter"/>
</dbReference>
<dbReference type="GO" id="GO:0005730">
    <property type="term" value="C:nucleolus"/>
    <property type="evidence" value="ECO:0007669"/>
    <property type="project" value="TreeGrafter"/>
</dbReference>
<comment type="caution">
    <text evidence="11">The sequence shown here is derived from an EMBL/GenBank/DDBJ whole genome shotgun (WGS) entry which is preliminary data.</text>
</comment>
<dbReference type="GO" id="GO:0016075">
    <property type="term" value="P:rRNA catabolic process"/>
    <property type="evidence" value="ECO:0007669"/>
    <property type="project" value="TreeGrafter"/>
</dbReference>
<comment type="similarity">
    <text evidence="3">Belongs to the RNase PH family.</text>
</comment>
<dbReference type="Gene3D" id="3.30.230.70">
    <property type="entry name" value="GHMP Kinase, N-terminal domain"/>
    <property type="match status" value="1"/>
</dbReference>
<feature type="domain" description="Exoribonuclease phosphorolytic" evidence="9">
    <location>
        <begin position="32"/>
        <end position="156"/>
    </location>
</feature>
<dbReference type="GO" id="GO:0003723">
    <property type="term" value="F:RNA binding"/>
    <property type="evidence" value="ECO:0007669"/>
    <property type="project" value="UniProtKB-KW"/>
</dbReference>
<dbReference type="Proteomes" id="UP000243217">
    <property type="component" value="Unassembled WGS sequence"/>
</dbReference>
<dbReference type="EMBL" id="JNBS01001098">
    <property type="protein sequence ID" value="OQS02647.1"/>
    <property type="molecule type" value="Genomic_DNA"/>
</dbReference>
<dbReference type="PANTHER" id="PTHR11953:SF2">
    <property type="entry name" value="EXOSOME COMPLEX COMPONENT MTR3"/>
    <property type="match status" value="1"/>
</dbReference>
<dbReference type="SUPFAM" id="SSF54211">
    <property type="entry name" value="Ribosomal protein S5 domain 2-like"/>
    <property type="match status" value="1"/>
</dbReference>
<keyword evidence="12" id="KW-1185">Reference proteome</keyword>
<evidence type="ECO:0000256" key="5">
    <source>
        <dbReference type="ARBA" id="ARBA00022552"/>
    </source>
</evidence>
<evidence type="ECO:0000256" key="1">
    <source>
        <dbReference type="ARBA" id="ARBA00004123"/>
    </source>
</evidence>
<dbReference type="InterPro" id="IPR036345">
    <property type="entry name" value="ExoRNase_PH_dom2_sf"/>
</dbReference>
<dbReference type="InterPro" id="IPR001247">
    <property type="entry name" value="ExoRNase_PH_dom1"/>
</dbReference>
<dbReference type="InterPro" id="IPR015847">
    <property type="entry name" value="ExoRNase_PH_dom2"/>
</dbReference>
<evidence type="ECO:0000256" key="4">
    <source>
        <dbReference type="ARBA" id="ARBA00022490"/>
    </source>
</evidence>
<dbReference type="GO" id="GO:0071028">
    <property type="term" value="P:nuclear mRNA surveillance"/>
    <property type="evidence" value="ECO:0007669"/>
    <property type="project" value="TreeGrafter"/>
</dbReference>
<dbReference type="GO" id="GO:0071051">
    <property type="term" value="P:poly(A)-dependent snoRNA 3'-end processing"/>
    <property type="evidence" value="ECO:0007669"/>
    <property type="project" value="TreeGrafter"/>
</dbReference>
<keyword evidence="5" id="KW-0698">rRNA processing</keyword>
<accession>A0A1V9ZXC2</accession>
<keyword evidence="11" id="KW-0378">Hydrolase</keyword>
<reference evidence="11 12" key="1">
    <citation type="journal article" date="2014" name="Genome Biol. Evol.">
        <title>The secreted proteins of Achlya hypogyna and Thraustotheca clavata identify the ancestral oomycete secretome and reveal gene acquisitions by horizontal gene transfer.</title>
        <authorList>
            <person name="Misner I."/>
            <person name="Blouin N."/>
            <person name="Leonard G."/>
            <person name="Richards T.A."/>
            <person name="Lane C.E."/>
        </authorList>
    </citation>
    <scope>NUCLEOTIDE SEQUENCE [LARGE SCALE GENOMIC DNA]</scope>
    <source>
        <strain evidence="11 12">ATCC 34112</strain>
    </source>
</reference>
<evidence type="ECO:0000259" key="9">
    <source>
        <dbReference type="Pfam" id="PF01138"/>
    </source>
</evidence>
<dbReference type="AlphaFoldDB" id="A0A1V9ZXC2"/>
<dbReference type="GO" id="GO:0034475">
    <property type="term" value="P:U4 snRNA 3'-end processing"/>
    <property type="evidence" value="ECO:0007669"/>
    <property type="project" value="TreeGrafter"/>
</dbReference>
<evidence type="ECO:0000256" key="6">
    <source>
        <dbReference type="ARBA" id="ARBA00022835"/>
    </source>
</evidence>
<dbReference type="GO" id="GO:0000176">
    <property type="term" value="C:nuclear exosome (RNase complex)"/>
    <property type="evidence" value="ECO:0007669"/>
    <property type="project" value="TreeGrafter"/>
</dbReference>
<name>A0A1V9ZXC2_9STRA</name>
<gene>
    <name evidence="11" type="ORF">THRCLA_04995</name>
</gene>
<protein>
    <submittedName>
        <fullName evidence="11">Exosome complex exonuclease MTR3</fullName>
    </submittedName>
</protein>
<dbReference type="CDD" id="cd11371">
    <property type="entry name" value="RNase_PH_MTR3"/>
    <property type="match status" value="1"/>
</dbReference>
<evidence type="ECO:0000256" key="7">
    <source>
        <dbReference type="ARBA" id="ARBA00022884"/>
    </source>
</evidence>
<dbReference type="InterPro" id="IPR050080">
    <property type="entry name" value="RNase_PH"/>
</dbReference>
<evidence type="ECO:0000313" key="12">
    <source>
        <dbReference type="Proteomes" id="UP000243217"/>
    </source>
</evidence>
<evidence type="ECO:0000256" key="8">
    <source>
        <dbReference type="ARBA" id="ARBA00023242"/>
    </source>
</evidence>
<dbReference type="Pfam" id="PF03725">
    <property type="entry name" value="RNase_PH_C"/>
    <property type="match status" value="1"/>
</dbReference>
<evidence type="ECO:0000256" key="2">
    <source>
        <dbReference type="ARBA" id="ARBA00004496"/>
    </source>
</evidence>
<keyword evidence="7" id="KW-0694">RNA-binding</keyword>
<dbReference type="OrthoDB" id="2504340at2759"/>
<keyword evidence="11" id="KW-0269">Exonuclease</keyword>
<dbReference type="GO" id="GO:0006364">
    <property type="term" value="P:rRNA processing"/>
    <property type="evidence" value="ECO:0007669"/>
    <property type="project" value="UniProtKB-KW"/>
</dbReference>
<keyword evidence="4" id="KW-0963">Cytoplasm</keyword>
<comment type="subcellular location">
    <subcellularLocation>
        <location evidence="2">Cytoplasm</location>
    </subcellularLocation>
    <subcellularLocation>
        <location evidence="1">Nucleus</location>
    </subcellularLocation>
</comment>
<feature type="domain" description="Exoribonuclease phosphorolytic" evidence="10">
    <location>
        <begin position="159"/>
        <end position="218"/>
    </location>
</feature>
<evidence type="ECO:0000313" key="11">
    <source>
        <dbReference type="EMBL" id="OQS02647.1"/>
    </source>
</evidence>
<dbReference type="STRING" id="74557.A0A1V9ZXC2"/>
<sequence>MQNCYYPQRKPLDATKPIVKATTRPNDRGYDEFRACFMRCGVLSKAAGSAYVEHGQTRVVCAVYGPRPEVNIKQRGQPLFCEVKLPAHPKKLDESINDLELEYGYLLRQALTPSLLLEKLTKCQISVHVVVLESDGSELSTAITCASLALVDAGVEMIDTVAACTAGHLDDGTIVLDPTLSETSGHVMVAFMPARGQITHVMQKGAMSYPKGQEAIELCSDGCAGVLSTMMRTCITESLR</sequence>
<dbReference type="Pfam" id="PF01138">
    <property type="entry name" value="RNase_PH"/>
    <property type="match status" value="1"/>
</dbReference>
<keyword evidence="8" id="KW-0539">Nucleus</keyword>
<dbReference type="GO" id="GO:0004527">
    <property type="term" value="F:exonuclease activity"/>
    <property type="evidence" value="ECO:0007669"/>
    <property type="project" value="UniProtKB-KW"/>
</dbReference>
<keyword evidence="11" id="KW-0540">Nuclease</keyword>